<name>A0A5D0MBK0_9BACT</name>
<dbReference type="Gene3D" id="1.25.40.10">
    <property type="entry name" value="Tetratricopeptide repeat domain"/>
    <property type="match status" value="1"/>
</dbReference>
<dbReference type="EMBL" id="VSIX01000056">
    <property type="protein sequence ID" value="TYB31087.1"/>
    <property type="molecule type" value="Genomic_DNA"/>
</dbReference>
<protein>
    <submittedName>
        <fullName evidence="2">Tetratricopeptide repeat protein</fullName>
    </submittedName>
</protein>
<evidence type="ECO:0000313" key="3">
    <source>
        <dbReference type="Proteomes" id="UP000324143"/>
    </source>
</evidence>
<evidence type="ECO:0000256" key="1">
    <source>
        <dbReference type="SAM" id="Phobius"/>
    </source>
</evidence>
<sequence>MFYFYIKEKKILCFLALFFPFIGYFVLFLLEYFNIIAKRSDIINDYEKYIRYKSQGNSLEDVNVQKELNTMSFLDKLGSVPDYKKRDVMIEFLVNDVDIKVSLLKMALKDDNPEVVHYASSTLNMLEEQFEKLIDEYKGVYSFRKDLDALKNLEKIYYEYINSGLLEKEVQNSYRNEHCKILKRIISDYGSDYDVQIKLAENYIEMKKIDSALNLLEELKNEFGDRYEIFKLLLKIHYIEKDIDKILKLTQQIKESDISVPERDEPLINFWR</sequence>
<keyword evidence="1" id="KW-0812">Transmembrane</keyword>
<proteinExistence type="predicted"/>
<evidence type="ECO:0000313" key="2">
    <source>
        <dbReference type="EMBL" id="TYB31087.1"/>
    </source>
</evidence>
<gene>
    <name evidence="2" type="ORF">FXF47_05895</name>
</gene>
<accession>A0A5D0MBK0</accession>
<reference evidence="2" key="1">
    <citation type="submission" date="2019-08" db="EMBL/GenBank/DDBJ databases">
        <title>Genomic characterization of a novel candidate phylum (ARYD3) from a high temperature, high salinity tertiary oil reservoir in north central Oklahoma, USA.</title>
        <authorList>
            <person name="Youssef N.H."/>
            <person name="Yadav A."/>
            <person name="Elshahed M.S."/>
        </authorList>
    </citation>
    <scope>NUCLEOTIDE SEQUENCE [LARGE SCALE GENOMIC DNA]</scope>
    <source>
        <strain evidence="2">ARYD3</strain>
    </source>
</reference>
<feature type="transmembrane region" description="Helical" evidence="1">
    <location>
        <begin position="12"/>
        <end position="33"/>
    </location>
</feature>
<keyword evidence="1" id="KW-1133">Transmembrane helix</keyword>
<dbReference type="Proteomes" id="UP000324143">
    <property type="component" value="Unassembled WGS sequence"/>
</dbReference>
<organism evidence="2 3">
    <name type="scientific">Candidatus Mcinerneyibacterium aminivorans</name>
    <dbReference type="NCBI Taxonomy" id="2703815"/>
    <lineage>
        <taxon>Bacteria</taxon>
        <taxon>Candidatus Macinerneyibacteriota</taxon>
        <taxon>Candidatus Mcinerneyibacteria</taxon>
        <taxon>Candidatus Mcinerneyibacteriales</taxon>
        <taxon>Candidatus Mcinerneyibacteriaceae</taxon>
        <taxon>Candidatus Mcinerneyibacterium</taxon>
    </lineage>
</organism>
<comment type="caution">
    <text evidence="2">The sequence shown here is derived from an EMBL/GenBank/DDBJ whole genome shotgun (WGS) entry which is preliminary data.</text>
</comment>
<keyword evidence="1" id="KW-0472">Membrane</keyword>
<keyword evidence="3" id="KW-1185">Reference proteome</keyword>
<dbReference type="InterPro" id="IPR011990">
    <property type="entry name" value="TPR-like_helical_dom_sf"/>
</dbReference>
<dbReference type="AlphaFoldDB" id="A0A5D0MBK0"/>